<protein>
    <submittedName>
        <fullName evidence="2">Uncharacterized protein</fullName>
    </submittedName>
</protein>
<gene>
    <name evidence="2" type="ORF">BDW42DRAFT_165785</name>
</gene>
<sequence>MGTNTLSEDNPRKHHSCAATSPVARQSLLAKNKFPATAIGTNIGCTNPRGKTTTSSPRRQNEGEMVRRLGTARQCQLVPAPTHHPVRGGGPQGAEQVDTTYLRSTIYQSTRMIIHIPHWYGV</sequence>
<dbReference type="AlphaFoldDB" id="A0A2J5HZQ3"/>
<accession>A0A2J5HZQ3</accession>
<dbReference type="Proteomes" id="UP000235023">
    <property type="component" value="Unassembled WGS sequence"/>
</dbReference>
<dbReference type="EMBL" id="KZ559523">
    <property type="protein sequence ID" value="PLN82851.1"/>
    <property type="molecule type" value="Genomic_DNA"/>
</dbReference>
<organism evidence="2 3">
    <name type="scientific">Aspergillus taichungensis</name>
    <dbReference type="NCBI Taxonomy" id="482145"/>
    <lineage>
        <taxon>Eukaryota</taxon>
        <taxon>Fungi</taxon>
        <taxon>Dikarya</taxon>
        <taxon>Ascomycota</taxon>
        <taxon>Pezizomycotina</taxon>
        <taxon>Eurotiomycetes</taxon>
        <taxon>Eurotiomycetidae</taxon>
        <taxon>Eurotiales</taxon>
        <taxon>Aspergillaceae</taxon>
        <taxon>Aspergillus</taxon>
        <taxon>Aspergillus subgen. Circumdati</taxon>
    </lineage>
</organism>
<evidence type="ECO:0000313" key="3">
    <source>
        <dbReference type="Proteomes" id="UP000235023"/>
    </source>
</evidence>
<evidence type="ECO:0000313" key="2">
    <source>
        <dbReference type="EMBL" id="PLN82851.1"/>
    </source>
</evidence>
<feature type="compositionally biased region" description="Polar residues" evidence="1">
    <location>
        <begin position="40"/>
        <end position="58"/>
    </location>
</feature>
<reference evidence="3" key="1">
    <citation type="submission" date="2017-12" db="EMBL/GenBank/DDBJ databases">
        <authorList>
            <consortium name="DOE Joint Genome Institute"/>
            <person name="Mondo S.J."/>
            <person name="Kjaerbolling I."/>
            <person name="Vesth T.C."/>
            <person name="Frisvad J.C."/>
            <person name="Nybo J.L."/>
            <person name="Theobald S."/>
            <person name="Kuo A."/>
            <person name="Bowyer P."/>
            <person name="Matsuda Y."/>
            <person name="Lyhne E.K."/>
            <person name="Kogle M.E."/>
            <person name="Clum A."/>
            <person name="Lipzen A."/>
            <person name="Salamov A."/>
            <person name="Ngan C.Y."/>
            <person name="Daum C."/>
            <person name="Chiniquy J."/>
            <person name="Barry K."/>
            <person name="LaButti K."/>
            <person name="Haridas S."/>
            <person name="Simmons B.A."/>
            <person name="Magnuson J.K."/>
            <person name="Mortensen U.H."/>
            <person name="Larsen T.O."/>
            <person name="Grigoriev I.V."/>
            <person name="Baker S.E."/>
            <person name="Andersen M.R."/>
            <person name="Nordberg H.P."/>
            <person name="Cantor M.N."/>
            <person name="Hua S.X."/>
        </authorList>
    </citation>
    <scope>NUCLEOTIDE SEQUENCE [LARGE SCALE GENOMIC DNA]</scope>
    <source>
        <strain evidence="3">IBT 19404</strain>
    </source>
</reference>
<name>A0A2J5HZQ3_9EURO</name>
<dbReference type="OrthoDB" id="10574778at2759"/>
<feature type="region of interest" description="Disordered" evidence="1">
    <location>
        <begin position="40"/>
        <end position="62"/>
    </location>
</feature>
<keyword evidence="3" id="KW-1185">Reference proteome</keyword>
<feature type="region of interest" description="Disordered" evidence="1">
    <location>
        <begin position="1"/>
        <end position="22"/>
    </location>
</feature>
<proteinExistence type="predicted"/>
<evidence type="ECO:0000256" key="1">
    <source>
        <dbReference type="SAM" id="MobiDB-lite"/>
    </source>
</evidence>